<evidence type="ECO:0000313" key="1">
    <source>
        <dbReference type="EMBL" id="TGN18167.1"/>
    </source>
</evidence>
<dbReference type="Proteomes" id="UP000298058">
    <property type="component" value="Unassembled WGS sequence"/>
</dbReference>
<organism evidence="1 2">
    <name type="scientific">Leptospira idonii</name>
    <dbReference type="NCBI Taxonomy" id="1193500"/>
    <lineage>
        <taxon>Bacteria</taxon>
        <taxon>Pseudomonadati</taxon>
        <taxon>Spirochaetota</taxon>
        <taxon>Spirochaetia</taxon>
        <taxon>Leptospirales</taxon>
        <taxon>Leptospiraceae</taxon>
        <taxon>Leptospira</taxon>
    </lineage>
</organism>
<keyword evidence="2" id="KW-1185">Reference proteome</keyword>
<dbReference type="OrthoDB" id="342377at2"/>
<name>A0A4R9LXW9_9LEPT</name>
<sequence length="313" mass="37367">MFCFSLYADEAKEHFELYLKTKIPTTKLKDSHYKETINPSSDEDAIESEFEFYIKKCTNKKIVSLSKILKPFSSIDSLIYLKNCSEPGQEQKIKQKLFEIIQFPKLEILETEIQNPEIKKIAEEILPLWEDRVYVFSNFYDPHTLVWYGKEKGFTEEINRIVYKDMPEHRKKTMLLRIKEDLLLSNQQIYHIYSYSTQSPWNEKNLLSENKRAEGYYLKIMDEWGKDPTFPSEKKQQLQELSNCITALGNQEKKFRLLGFYGFFTQYGTFTKESDPEEEATVQFLRKNIYHSAHFERRWLEIRNSCLKQQSLP</sequence>
<accession>A0A4R9LXW9</accession>
<reference evidence="1" key="1">
    <citation type="journal article" date="2019" name="PLoS Negl. Trop. Dis.">
        <title>Revisiting the worldwide diversity of Leptospira species in the environment.</title>
        <authorList>
            <person name="Vincent A.T."/>
            <person name="Schiettekatte O."/>
            <person name="Bourhy P."/>
            <person name="Veyrier F.J."/>
            <person name="Picardeau M."/>
        </authorList>
    </citation>
    <scope>NUCLEOTIDE SEQUENCE [LARGE SCALE GENOMIC DNA]</scope>
    <source>
        <strain evidence="1">201300427</strain>
    </source>
</reference>
<comment type="caution">
    <text evidence="1">The sequence shown here is derived from an EMBL/GenBank/DDBJ whole genome shotgun (WGS) entry which is preliminary data.</text>
</comment>
<protein>
    <submittedName>
        <fullName evidence="1">Uncharacterized protein</fullName>
    </submittedName>
</protein>
<proteinExistence type="predicted"/>
<dbReference type="AlphaFoldDB" id="A0A4R9LXW9"/>
<dbReference type="RefSeq" id="WP_135760854.1">
    <property type="nucleotide sequence ID" value="NZ_RQHW01000047.1"/>
</dbReference>
<evidence type="ECO:0000313" key="2">
    <source>
        <dbReference type="Proteomes" id="UP000298058"/>
    </source>
</evidence>
<gene>
    <name evidence="1" type="ORF">EHS15_12180</name>
</gene>
<dbReference type="EMBL" id="RQHW01000047">
    <property type="protein sequence ID" value="TGN18167.1"/>
    <property type="molecule type" value="Genomic_DNA"/>
</dbReference>